<evidence type="ECO:0000256" key="4">
    <source>
        <dbReference type="ARBA" id="ARBA00022692"/>
    </source>
</evidence>
<evidence type="ECO:0000256" key="3">
    <source>
        <dbReference type="ARBA" id="ARBA00022475"/>
    </source>
</evidence>
<evidence type="ECO:0000256" key="7">
    <source>
        <dbReference type="ARBA" id="ARBA00022989"/>
    </source>
</evidence>
<feature type="transmembrane region" description="Helical" evidence="10">
    <location>
        <begin position="250"/>
        <end position="274"/>
    </location>
</feature>
<dbReference type="SUPFAM" id="SSF161098">
    <property type="entry name" value="MetI-like"/>
    <property type="match status" value="1"/>
</dbReference>
<keyword evidence="8 10" id="KW-0472">Membrane</keyword>
<protein>
    <submittedName>
        <fullName evidence="12">ABC transporter permease</fullName>
    </submittedName>
</protein>
<reference evidence="12" key="1">
    <citation type="submission" date="2024-01" db="EMBL/GenBank/DDBJ databases">
        <title>Genome sequence of Mycoplasma ciconiae type strain DSM 25251.</title>
        <authorList>
            <person name="Spergser J."/>
        </authorList>
    </citation>
    <scope>NUCLEOTIDE SEQUENCE [LARGE SCALE GENOMIC DNA]</scope>
    <source>
        <strain evidence="12">DSM 25251</strain>
    </source>
</reference>
<organism evidence="12 13">
    <name type="scientific">Mycoplasmopsis ciconiae</name>
    <dbReference type="NCBI Taxonomy" id="561067"/>
    <lineage>
        <taxon>Bacteria</taxon>
        <taxon>Bacillati</taxon>
        <taxon>Mycoplasmatota</taxon>
        <taxon>Mycoplasmoidales</taxon>
        <taxon>Metamycoplasmataceae</taxon>
        <taxon>Mycoplasmopsis</taxon>
    </lineage>
</organism>
<keyword evidence="6" id="KW-0653">Protein transport</keyword>
<keyword evidence="13" id="KW-1185">Reference proteome</keyword>
<evidence type="ECO:0000313" key="12">
    <source>
        <dbReference type="EMBL" id="MEE3928603.1"/>
    </source>
</evidence>
<comment type="similarity">
    <text evidence="9">Belongs to the binding-protein-dependent transport system permease family. OppBC subfamily.</text>
</comment>
<dbReference type="InterPro" id="IPR050366">
    <property type="entry name" value="BP-dependent_transpt_permease"/>
</dbReference>
<feature type="transmembrane region" description="Helical" evidence="10">
    <location>
        <begin position="286"/>
        <end position="308"/>
    </location>
</feature>
<comment type="subcellular location">
    <subcellularLocation>
        <location evidence="1 10">Cell membrane</location>
        <topology evidence="1 10">Multi-pass membrane protein</topology>
    </subcellularLocation>
</comment>
<dbReference type="PANTHER" id="PTHR43386">
    <property type="entry name" value="OLIGOPEPTIDE TRANSPORT SYSTEM PERMEASE PROTEIN APPC"/>
    <property type="match status" value="1"/>
</dbReference>
<evidence type="ECO:0000256" key="8">
    <source>
        <dbReference type="ARBA" id="ARBA00023136"/>
    </source>
</evidence>
<evidence type="ECO:0000256" key="2">
    <source>
        <dbReference type="ARBA" id="ARBA00022448"/>
    </source>
</evidence>
<dbReference type="Proteomes" id="UP001344817">
    <property type="component" value="Unassembled WGS sequence"/>
</dbReference>
<feature type="transmembrane region" description="Helical" evidence="10">
    <location>
        <begin position="314"/>
        <end position="334"/>
    </location>
</feature>
<dbReference type="InterPro" id="IPR035906">
    <property type="entry name" value="MetI-like_sf"/>
</dbReference>
<comment type="caution">
    <text evidence="12">The sequence shown here is derived from an EMBL/GenBank/DDBJ whole genome shotgun (WGS) entry which is preliminary data.</text>
</comment>
<sequence>MTSKEFNKKYGLNDFVADSTLSLLSNNNAIFNDVAGKPKKLIVEILKRFFSNWVTVLSTIIFICILIIAIFVTSTSKEWGTTPIDKVYKIKIPLGPNEYKEISSVGGNYINYLPPVYDYIDPNTKDIEDYFQTSPSIQLQDIKALINGTQHKYAGVIYQDYVKNQYIILENGDLEMNIRKIYEAANLTAALNQMTIDGTIKANISAKEVREVIANLLEINGGSLIPYTILGTTKIGIDIWANSWVGTWNAIRLALIVATIQTIIGVLIGAYLGFHVGSLMDIIVMRLIDIFVAPPSLIWLLLFATTFGTSDLTLGLALIFTGWTGSVGSTRMYVITVKDEEYIVASKSVGSNKPRLIYTHALPAIIGKIATSYVAKIPSIILSVSSLAFLGFFKSDTANLGAILSSAGSEASKNVWILLLPSLILLGISVSLHFVALGVHDALDPKVIRVK</sequence>
<evidence type="ECO:0000313" key="13">
    <source>
        <dbReference type="Proteomes" id="UP001344817"/>
    </source>
</evidence>
<evidence type="ECO:0000256" key="10">
    <source>
        <dbReference type="RuleBase" id="RU363032"/>
    </source>
</evidence>
<dbReference type="EMBL" id="JAZDWZ010000013">
    <property type="protein sequence ID" value="MEE3928603.1"/>
    <property type="molecule type" value="Genomic_DNA"/>
</dbReference>
<evidence type="ECO:0000256" key="6">
    <source>
        <dbReference type="ARBA" id="ARBA00022927"/>
    </source>
</evidence>
<proteinExistence type="inferred from homology"/>
<feature type="transmembrane region" description="Helical" evidence="10">
    <location>
        <begin position="49"/>
        <end position="72"/>
    </location>
</feature>
<feature type="transmembrane region" description="Helical" evidence="10">
    <location>
        <begin position="415"/>
        <end position="439"/>
    </location>
</feature>
<feature type="domain" description="ABC transmembrane type-1" evidence="11">
    <location>
        <begin position="247"/>
        <end position="436"/>
    </location>
</feature>
<evidence type="ECO:0000256" key="1">
    <source>
        <dbReference type="ARBA" id="ARBA00004651"/>
    </source>
</evidence>
<dbReference type="PROSITE" id="PS50928">
    <property type="entry name" value="ABC_TM1"/>
    <property type="match status" value="1"/>
</dbReference>
<dbReference type="InterPro" id="IPR000515">
    <property type="entry name" value="MetI-like"/>
</dbReference>
<dbReference type="Gene3D" id="1.10.3720.10">
    <property type="entry name" value="MetI-like"/>
    <property type="match status" value="1"/>
</dbReference>
<feature type="transmembrane region" description="Helical" evidence="10">
    <location>
        <begin position="373"/>
        <end position="395"/>
    </location>
</feature>
<dbReference type="Pfam" id="PF00528">
    <property type="entry name" value="BPD_transp_1"/>
    <property type="match status" value="1"/>
</dbReference>
<keyword evidence="5" id="KW-0571">Peptide transport</keyword>
<name>A0ABU7MN58_9BACT</name>
<keyword evidence="3" id="KW-1003">Cell membrane</keyword>
<evidence type="ECO:0000256" key="5">
    <source>
        <dbReference type="ARBA" id="ARBA00022856"/>
    </source>
</evidence>
<dbReference type="PANTHER" id="PTHR43386:SF24">
    <property type="entry name" value="OLIGOPEPTIDE TRANSPORT SYSTEM PERMEASE PROTEIN AMID"/>
    <property type="match status" value="1"/>
</dbReference>
<dbReference type="RefSeq" id="WP_330501016.1">
    <property type="nucleotide sequence ID" value="NZ_JAZDWZ010000013.1"/>
</dbReference>
<dbReference type="CDD" id="cd06261">
    <property type="entry name" value="TM_PBP2"/>
    <property type="match status" value="1"/>
</dbReference>
<evidence type="ECO:0000259" key="11">
    <source>
        <dbReference type="PROSITE" id="PS50928"/>
    </source>
</evidence>
<keyword evidence="2 10" id="KW-0813">Transport</keyword>
<evidence type="ECO:0000256" key="9">
    <source>
        <dbReference type="ARBA" id="ARBA00024202"/>
    </source>
</evidence>
<keyword evidence="7 10" id="KW-1133">Transmembrane helix</keyword>
<accession>A0ABU7MN58</accession>
<keyword evidence="4 10" id="KW-0812">Transmembrane</keyword>
<gene>
    <name evidence="12" type="ORF">V2E24_03380</name>
</gene>